<accession>A0A8H6ZFC0</accession>
<evidence type="ECO:0000256" key="1">
    <source>
        <dbReference type="SAM" id="Phobius"/>
    </source>
</evidence>
<feature type="transmembrane region" description="Helical" evidence="1">
    <location>
        <begin position="39"/>
        <end position="60"/>
    </location>
</feature>
<proteinExistence type="predicted"/>
<comment type="caution">
    <text evidence="2">The sequence shown here is derived from an EMBL/GenBank/DDBJ whole genome shotgun (WGS) entry which is preliminary data.</text>
</comment>
<keyword evidence="1" id="KW-0812">Transmembrane</keyword>
<keyword evidence="1" id="KW-1133">Transmembrane helix</keyword>
<gene>
    <name evidence="2" type="ORF">MSAN_00052700</name>
</gene>
<keyword evidence="1" id="KW-0472">Membrane</keyword>
<dbReference type="OrthoDB" id="3363417at2759"/>
<evidence type="ECO:0000313" key="2">
    <source>
        <dbReference type="EMBL" id="KAF7376372.1"/>
    </source>
</evidence>
<dbReference type="AlphaFoldDB" id="A0A8H6ZFC0"/>
<keyword evidence="3" id="KW-1185">Reference proteome</keyword>
<dbReference type="Proteomes" id="UP000623467">
    <property type="component" value="Unassembled WGS sequence"/>
</dbReference>
<evidence type="ECO:0000313" key="3">
    <source>
        <dbReference type="Proteomes" id="UP000623467"/>
    </source>
</evidence>
<dbReference type="EMBL" id="JACAZH010000001">
    <property type="protein sequence ID" value="KAF7376372.1"/>
    <property type="molecule type" value="Genomic_DNA"/>
</dbReference>
<sequence length="213" mass="23618">MDLSSSSMSFSSMPGMIWSFYIDYLWNWTDHPNSWISRIAYTCRVLAILLIMPIVVLTLLDLASYGIARSLGVIDDVKASTSDKETIHNKVPLVRVQRAPPTPSPDSPSVSLLASTDSETLLDTTDFPPIKSNFDSETLPHLEISTPVSHPDAYFAHEENSLKLSGVGVFSPAASRPPSPTITRKHLPLFDEKLTDVDEGITFRKRATRKESQ</sequence>
<reference evidence="2" key="1">
    <citation type="submission" date="2020-05" db="EMBL/GenBank/DDBJ databases">
        <title>Mycena genomes resolve the evolution of fungal bioluminescence.</title>
        <authorList>
            <person name="Tsai I.J."/>
        </authorList>
    </citation>
    <scope>NUCLEOTIDE SEQUENCE</scope>
    <source>
        <strain evidence="2">160909Yilan</strain>
    </source>
</reference>
<organism evidence="2 3">
    <name type="scientific">Mycena sanguinolenta</name>
    <dbReference type="NCBI Taxonomy" id="230812"/>
    <lineage>
        <taxon>Eukaryota</taxon>
        <taxon>Fungi</taxon>
        <taxon>Dikarya</taxon>
        <taxon>Basidiomycota</taxon>
        <taxon>Agaricomycotina</taxon>
        <taxon>Agaricomycetes</taxon>
        <taxon>Agaricomycetidae</taxon>
        <taxon>Agaricales</taxon>
        <taxon>Marasmiineae</taxon>
        <taxon>Mycenaceae</taxon>
        <taxon>Mycena</taxon>
    </lineage>
</organism>
<name>A0A8H6ZFC0_9AGAR</name>
<protein>
    <submittedName>
        <fullName evidence="2">Uncharacterized protein</fullName>
    </submittedName>
</protein>